<dbReference type="NCBIfam" id="NF009150">
    <property type="entry name" value="PRK12497.1-3"/>
    <property type="match status" value="1"/>
</dbReference>
<dbReference type="InterPro" id="IPR011856">
    <property type="entry name" value="tRNA_endonuc-like_dom_sf"/>
</dbReference>
<evidence type="ECO:0000313" key="4">
    <source>
        <dbReference type="Proteomes" id="UP000807825"/>
    </source>
</evidence>
<dbReference type="PANTHER" id="PTHR34039">
    <property type="entry name" value="UPF0102 PROTEIN YRAN"/>
    <property type="match status" value="1"/>
</dbReference>
<protein>
    <recommendedName>
        <fullName evidence="2">UPF0102 protein HY912_08805</fullName>
    </recommendedName>
</protein>
<dbReference type="Proteomes" id="UP000807825">
    <property type="component" value="Unassembled WGS sequence"/>
</dbReference>
<evidence type="ECO:0000256" key="1">
    <source>
        <dbReference type="ARBA" id="ARBA00006738"/>
    </source>
</evidence>
<dbReference type="SUPFAM" id="SSF52980">
    <property type="entry name" value="Restriction endonuclease-like"/>
    <property type="match status" value="1"/>
</dbReference>
<dbReference type="GO" id="GO:0003676">
    <property type="term" value="F:nucleic acid binding"/>
    <property type="evidence" value="ECO:0007669"/>
    <property type="project" value="InterPro"/>
</dbReference>
<evidence type="ECO:0000313" key="3">
    <source>
        <dbReference type="EMBL" id="MBI5249581.1"/>
    </source>
</evidence>
<accession>A0A9D6V3Z2</accession>
<dbReference type="PANTHER" id="PTHR34039:SF1">
    <property type="entry name" value="UPF0102 PROTEIN YRAN"/>
    <property type="match status" value="1"/>
</dbReference>
<name>A0A9D6V3Z2_9BACT</name>
<dbReference type="AlphaFoldDB" id="A0A9D6V3Z2"/>
<dbReference type="InterPro" id="IPR003509">
    <property type="entry name" value="UPF0102_YraN-like"/>
</dbReference>
<dbReference type="NCBIfam" id="NF009154">
    <property type="entry name" value="PRK12497.3-3"/>
    <property type="match status" value="1"/>
</dbReference>
<dbReference type="CDD" id="cd20736">
    <property type="entry name" value="PoNe_Nuclease"/>
    <property type="match status" value="1"/>
</dbReference>
<organism evidence="3 4">
    <name type="scientific">Desulfomonile tiedjei</name>
    <dbReference type="NCBI Taxonomy" id="2358"/>
    <lineage>
        <taxon>Bacteria</taxon>
        <taxon>Pseudomonadati</taxon>
        <taxon>Thermodesulfobacteriota</taxon>
        <taxon>Desulfomonilia</taxon>
        <taxon>Desulfomonilales</taxon>
        <taxon>Desulfomonilaceae</taxon>
        <taxon>Desulfomonile</taxon>
    </lineage>
</organism>
<sequence length="139" mass="15720">MKHPEEGGFLNSLFRRKKGSNTRQKGRLAEQIAADHLSGIGYRIIERNFECRIGEIDIIARHGEDLVFVEVRSRQSSASLDPVFSVNRRKQTKIAQVAQVYLDRHCRKVSSCRFDVVLVTVGPPPEVEVIRDAFGVESV</sequence>
<evidence type="ECO:0000256" key="2">
    <source>
        <dbReference type="HAMAP-Rule" id="MF_00048"/>
    </source>
</evidence>
<reference evidence="3" key="1">
    <citation type="submission" date="2020-07" db="EMBL/GenBank/DDBJ databases">
        <title>Huge and variable diversity of episymbiotic CPR bacteria and DPANN archaea in groundwater ecosystems.</title>
        <authorList>
            <person name="He C.Y."/>
            <person name="Keren R."/>
            <person name="Whittaker M."/>
            <person name="Farag I.F."/>
            <person name="Doudna J."/>
            <person name="Cate J.H.D."/>
            <person name="Banfield J.F."/>
        </authorList>
    </citation>
    <scope>NUCLEOTIDE SEQUENCE</scope>
    <source>
        <strain evidence="3">NC_groundwater_1664_Pr3_B-0.1um_52_9</strain>
    </source>
</reference>
<dbReference type="Gene3D" id="3.40.1350.10">
    <property type="match status" value="1"/>
</dbReference>
<proteinExistence type="inferred from homology"/>
<dbReference type="NCBIfam" id="TIGR00252">
    <property type="entry name" value="YraN family protein"/>
    <property type="match status" value="1"/>
</dbReference>
<comment type="caution">
    <text evidence="3">The sequence shown here is derived from an EMBL/GenBank/DDBJ whole genome shotgun (WGS) entry which is preliminary data.</text>
</comment>
<gene>
    <name evidence="3" type="ORF">HY912_08805</name>
</gene>
<dbReference type="InterPro" id="IPR011335">
    <property type="entry name" value="Restrct_endonuc-II-like"/>
</dbReference>
<dbReference type="Pfam" id="PF02021">
    <property type="entry name" value="UPF0102"/>
    <property type="match status" value="1"/>
</dbReference>
<dbReference type="HAMAP" id="MF_00048">
    <property type="entry name" value="UPF0102"/>
    <property type="match status" value="1"/>
</dbReference>
<dbReference type="EMBL" id="JACRDE010000236">
    <property type="protein sequence ID" value="MBI5249581.1"/>
    <property type="molecule type" value="Genomic_DNA"/>
</dbReference>
<comment type="similarity">
    <text evidence="1 2">Belongs to the UPF0102 family.</text>
</comment>